<dbReference type="EMBL" id="KL596635">
    <property type="protein sequence ID" value="KER32346.1"/>
    <property type="molecule type" value="Genomic_DNA"/>
</dbReference>
<accession>A0A074ZZ38</accession>
<dbReference type="RefSeq" id="XP_009163896.1">
    <property type="nucleotide sequence ID" value="XM_009165632.1"/>
</dbReference>
<evidence type="ECO:0000313" key="2">
    <source>
        <dbReference type="Proteomes" id="UP000054324"/>
    </source>
</evidence>
<keyword evidence="2" id="KW-1185">Reference proteome</keyword>
<dbReference type="KEGG" id="ovi:T265_01573"/>
<dbReference type="AlphaFoldDB" id="A0A074ZZ38"/>
<organism evidence="1 2">
    <name type="scientific">Opisthorchis viverrini</name>
    <name type="common">Southeast Asian liver fluke</name>
    <dbReference type="NCBI Taxonomy" id="6198"/>
    <lineage>
        <taxon>Eukaryota</taxon>
        <taxon>Metazoa</taxon>
        <taxon>Spiralia</taxon>
        <taxon>Lophotrochozoa</taxon>
        <taxon>Platyhelminthes</taxon>
        <taxon>Trematoda</taxon>
        <taxon>Digenea</taxon>
        <taxon>Opisthorchiida</taxon>
        <taxon>Opisthorchiata</taxon>
        <taxon>Opisthorchiidae</taxon>
        <taxon>Opisthorchis</taxon>
    </lineage>
</organism>
<protein>
    <submittedName>
        <fullName evidence="1">Uncharacterized protein</fullName>
    </submittedName>
</protein>
<dbReference type="GeneID" id="20315761"/>
<dbReference type="Proteomes" id="UP000054324">
    <property type="component" value="Unassembled WGS sequence"/>
</dbReference>
<gene>
    <name evidence="1" type="ORF">T265_01573</name>
</gene>
<sequence>CTWPRGYPLVHLAVAGGPMSLICLCSLQSAKSPAKPETAVACANQVRFWISPRLPSDLGKSPNIQRS</sequence>
<feature type="non-terminal residue" evidence="1">
    <location>
        <position position="1"/>
    </location>
</feature>
<reference evidence="1 2" key="1">
    <citation type="submission" date="2013-11" db="EMBL/GenBank/DDBJ databases">
        <title>Opisthorchis viverrini - life in the bile duct.</title>
        <authorList>
            <person name="Young N.D."/>
            <person name="Nagarajan N."/>
            <person name="Lin S.J."/>
            <person name="Korhonen P.K."/>
            <person name="Jex A.R."/>
            <person name="Hall R.S."/>
            <person name="Safavi-Hemami H."/>
            <person name="Kaewkong W."/>
            <person name="Bertrand D."/>
            <person name="Gao S."/>
            <person name="Seet Q."/>
            <person name="Wongkham S."/>
            <person name="Teh B.T."/>
            <person name="Wongkham C."/>
            <person name="Intapan P.M."/>
            <person name="Maleewong W."/>
            <person name="Yang X."/>
            <person name="Hu M."/>
            <person name="Wang Z."/>
            <person name="Hofmann A."/>
            <person name="Sternberg P.W."/>
            <person name="Tan P."/>
            <person name="Wang J."/>
            <person name="Gasser R.B."/>
        </authorList>
    </citation>
    <scope>NUCLEOTIDE SEQUENCE [LARGE SCALE GENOMIC DNA]</scope>
</reference>
<dbReference type="CTD" id="20315761"/>
<feature type="non-terminal residue" evidence="1">
    <location>
        <position position="67"/>
    </location>
</feature>
<evidence type="ECO:0000313" key="1">
    <source>
        <dbReference type="EMBL" id="KER32346.1"/>
    </source>
</evidence>
<proteinExistence type="predicted"/>
<name>A0A074ZZ38_OPIVI</name>